<evidence type="ECO:0000313" key="1">
    <source>
        <dbReference type="EMBL" id="ORX89101.1"/>
    </source>
</evidence>
<sequence>MRIGGYQNVSVPVLPRIHTIEGPTLGTENFRKSNIEVECGRQDFPILILQETNDMDFKTLCEQEYRVACDHIVELQEILSALRGLRTSDAEVVTGNKGKITVLCCLFASLLLLDLLNANYSIPQEGFNPPISKANKGRLLGKVLSQIPSPGFSGWVLLYDPGTGNTFEPSRVHFQSLPVASAET</sequence>
<dbReference type="AlphaFoldDB" id="A0A1Y1XTL6"/>
<evidence type="ECO:0000313" key="2">
    <source>
        <dbReference type="Proteomes" id="UP000193498"/>
    </source>
</evidence>
<reference evidence="1 2" key="1">
    <citation type="submission" date="2016-07" db="EMBL/GenBank/DDBJ databases">
        <title>Pervasive Adenine N6-methylation of Active Genes in Fungi.</title>
        <authorList>
            <consortium name="DOE Joint Genome Institute"/>
            <person name="Mondo S.J."/>
            <person name="Dannebaum R.O."/>
            <person name="Kuo R.C."/>
            <person name="Labutti K."/>
            <person name="Haridas S."/>
            <person name="Kuo A."/>
            <person name="Salamov A."/>
            <person name="Ahrendt S.R."/>
            <person name="Lipzen A."/>
            <person name="Sullivan W."/>
            <person name="Andreopoulos W.B."/>
            <person name="Clum A."/>
            <person name="Lindquist E."/>
            <person name="Daum C."/>
            <person name="Ramamoorthy G.K."/>
            <person name="Gryganskyi A."/>
            <person name="Culley D."/>
            <person name="Magnuson J.K."/>
            <person name="James T.Y."/>
            <person name="O'Malley M.A."/>
            <person name="Stajich J.E."/>
            <person name="Spatafora J.W."/>
            <person name="Visel A."/>
            <person name="Grigoriev I.V."/>
        </authorList>
    </citation>
    <scope>NUCLEOTIDE SEQUENCE [LARGE SCALE GENOMIC DNA]</scope>
    <source>
        <strain evidence="1 2">CBS 931.73</strain>
    </source>
</reference>
<dbReference type="InParanoid" id="A0A1Y1XTL6"/>
<dbReference type="Proteomes" id="UP000193498">
    <property type="component" value="Unassembled WGS sequence"/>
</dbReference>
<organism evidence="1 2">
    <name type="scientific">Basidiobolus meristosporus CBS 931.73</name>
    <dbReference type="NCBI Taxonomy" id="1314790"/>
    <lineage>
        <taxon>Eukaryota</taxon>
        <taxon>Fungi</taxon>
        <taxon>Fungi incertae sedis</taxon>
        <taxon>Zoopagomycota</taxon>
        <taxon>Entomophthoromycotina</taxon>
        <taxon>Basidiobolomycetes</taxon>
        <taxon>Basidiobolales</taxon>
        <taxon>Basidiobolaceae</taxon>
        <taxon>Basidiobolus</taxon>
    </lineage>
</organism>
<comment type="caution">
    <text evidence="1">The sequence shown here is derived from an EMBL/GenBank/DDBJ whole genome shotgun (WGS) entry which is preliminary data.</text>
</comment>
<keyword evidence="2" id="KW-1185">Reference proteome</keyword>
<protein>
    <submittedName>
        <fullName evidence="1">Uncharacterized protein</fullName>
    </submittedName>
</protein>
<proteinExistence type="predicted"/>
<dbReference type="EMBL" id="MCFE01000475">
    <property type="protein sequence ID" value="ORX89101.1"/>
    <property type="molecule type" value="Genomic_DNA"/>
</dbReference>
<accession>A0A1Y1XTL6</accession>
<name>A0A1Y1XTL6_9FUNG</name>
<gene>
    <name evidence="1" type="ORF">K493DRAFT_306040</name>
</gene>